<dbReference type="InterPro" id="IPR051320">
    <property type="entry name" value="Viral_Replic_Matur_Polypro"/>
</dbReference>
<dbReference type="CDD" id="cd01647">
    <property type="entry name" value="RT_LTR"/>
    <property type="match status" value="1"/>
</dbReference>
<keyword evidence="3" id="KW-0548">Nucleotidyltransferase</keyword>
<feature type="domain" description="RNase H type-1" evidence="10">
    <location>
        <begin position="463"/>
        <end position="599"/>
    </location>
</feature>
<evidence type="ECO:0000313" key="12">
    <source>
        <dbReference type="Proteomes" id="UP001281410"/>
    </source>
</evidence>
<protein>
    <recommendedName>
        <fullName evidence="13">Reverse transcriptase domain-containing protein</fullName>
    </recommendedName>
</protein>
<evidence type="ECO:0000256" key="2">
    <source>
        <dbReference type="ARBA" id="ARBA00022679"/>
    </source>
</evidence>
<keyword evidence="12" id="KW-1185">Reference proteome</keyword>
<dbReference type="Gene3D" id="3.30.70.270">
    <property type="match status" value="2"/>
</dbReference>
<proteinExistence type="predicted"/>
<dbReference type="PROSITE" id="PS50878">
    <property type="entry name" value="RT_POL"/>
    <property type="match status" value="1"/>
</dbReference>
<gene>
    <name evidence="11" type="ORF">Dsin_032013</name>
</gene>
<evidence type="ECO:0008006" key="13">
    <source>
        <dbReference type="Google" id="ProtNLM"/>
    </source>
</evidence>
<dbReference type="InterPro" id="IPR041373">
    <property type="entry name" value="RT_RNaseH"/>
</dbReference>
<keyword evidence="1" id="KW-0645">Protease</keyword>
<evidence type="ECO:0000256" key="8">
    <source>
        <dbReference type="ARBA" id="ARBA00022918"/>
    </source>
</evidence>
<dbReference type="Pfam" id="PF00078">
    <property type="entry name" value="RVT_1"/>
    <property type="match status" value="1"/>
</dbReference>
<name>A0AAE0DSX6_9ROSI</name>
<keyword evidence="6" id="KW-0255">Endonuclease</keyword>
<evidence type="ECO:0000256" key="3">
    <source>
        <dbReference type="ARBA" id="ARBA00022695"/>
    </source>
</evidence>
<dbReference type="InterPro" id="IPR000477">
    <property type="entry name" value="RT_dom"/>
</dbReference>
<keyword evidence="7" id="KW-0378">Hydrolase</keyword>
<reference evidence="11" key="1">
    <citation type="journal article" date="2023" name="Plant J.">
        <title>Genome sequences and population genomics provide insights into the demographic history, inbreeding, and mutation load of two 'living fossil' tree species of Dipteronia.</title>
        <authorList>
            <person name="Feng Y."/>
            <person name="Comes H.P."/>
            <person name="Chen J."/>
            <person name="Zhu S."/>
            <person name="Lu R."/>
            <person name="Zhang X."/>
            <person name="Li P."/>
            <person name="Qiu J."/>
            <person name="Olsen K.M."/>
            <person name="Qiu Y."/>
        </authorList>
    </citation>
    <scope>NUCLEOTIDE SEQUENCE</scope>
    <source>
        <strain evidence="11">NBL</strain>
    </source>
</reference>
<evidence type="ECO:0000256" key="7">
    <source>
        <dbReference type="ARBA" id="ARBA00022801"/>
    </source>
</evidence>
<evidence type="ECO:0000256" key="5">
    <source>
        <dbReference type="ARBA" id="ARBA00022750"/>
    </source>
</evidence>
<evidence type="ECO:0000256" key="1">
    <source>
        <dbReference type="ARBA" id="ARBA00022670"/>
    </source>
</evidence>
<dbReference type="Gene3D" id="3.30.420.10">
    <property type="entry name" value="Ribonuclease H-like superfamily/Ribonuclease H"/>
    <property type="match status" value="1"/>
</dbReference>
<dbReference type="GO" id="GO:0006508">
    <property type="term" value="P:proteolysis"/>
    <property type="evidence" value="ECO:0007669"/>
    <property type="project" value="UniProtKB-KW"/>
</dbReference>
<dbReference type="EMBL" id="JANJYJ010000010">
    <property type="protein sequence ID" value="KAK3184727.1"/>
    <property type="molecule type" value="Genomic_DNA"/>
</dbReference>
<feature type="domain" description="Reverse transcriptase" evidence="9">
    <location>
        <begin position="188"/>
        <end position="373"/>
    </location>
</feature>
<dbReference type="Gene3D" id="3.10.10.10">
    <property type="entry name" value="HIV Type 1 Reverse Transcriptase, subunit A, domain 1"/>
    <property type="match status" value="1"/>
</dbReference>
<keyword evidence="8" id="KW-0695">RNA-directed DNA polymerase</keyword>
<dbReference type="GO" id="GO:0003964">
    <property type="term" value="F:RNA-directed DNA polymerase activity"/>
    <property type="evidence" value="ECO:0007669"/>
    <property type="project" value="UniProtKB-KW"/>
</dbReference>
<dbReference type="AlphaFoldDB" id="A0AAE0DSX6"/>
<keyword evidence="2" id="KW-0808">Transferase</keyword>
<accession>A0AAE0DSX6</accession>
<dbReference type="InterPro" id="IPR043128">
    <property type="entry name" value="Rev_trsase/Diguanyl_cyclase"/>
</dbReference>
<evidence type="ECO:0000259" key="10">
    <source>
        <dbReference type="PROSITE" id="PS50879"/>
    </source>
</evidence>
<evidence type="ECO:0000313" key="11">
    <source>
        <dbReference type="EMBL" id="KAK3184727.1"/>
    </source>
</evidence>
<dbReference type="GO" id="GO:0003676">
    <property type="term" value="F:nucleic acid binding"/>
    <property type="evidence" value="ECO:0007669"/>
    <property type="project" value="InterPro"/>
</dbReference>
<keyword evidence="5" id="KW-0064">Aspartyl protease</keyword>
<dbReference type="InterPro" id="IPR043502">
    <property type="entry name" value="DNA/RNA_pol_sf"/>
</dbReference>
<dbReference type="CDD" id="cd09274">
    <property type="entry name" value="RNase_HI_RT_Ty3"/>
    <property type="match status" value="1"/>
</dbReference>
<dbReference type="GO" id="GO:0004190">
    <property type="term" value="F:aspartic-type endopeptidase activity"/>
    <property type="evidence" value="ECO:0007669"/>
    <property type="project" value="UniProtKB-KW"/>
</dbReference>
<dbReference type="Proteomes" id="UP001281410">
    <property type="component" value="Unassembled WGS sequence"/>
</dbReference>
<dbReference type="Pfam" id="PF17917">
    <property type="entry name" value="RT_RNaseH"/>
    <property type="match status" value="1"/>
</dbReference>
<comment type="caution">
    <text evidence="11">The sequence shown here is derived from an EMBL/GenBank/DDBJ whole genome shotgun (WGS) entry which is preliminary data.</text>
</comment>
<evidence type="ECO:0000256" key="6">
    <source>
        <dbReference type="ARBA" id="ARBA00022759"/>
    </source>
</evidence>
<dbReference type="PANTHER" id="PTHR33064:SF37">
    <property type="entry name" value="RIBONUCLEASE H"/>
    <property type="match status" value="1"/>
</dbReference>
<evidence type="ECO:0000259" key="9">
    <source>
        <dbReference type="PROSITE" id="PS50878"/>
    </source>
</evidence>
<dbReference type="SUPFAM" id="SSF56672">
    <property type="entry name" value="DNA/RNA polymerases"/>
    <property type="match status" value="1"/>
</dbReference>
<organism evidence="11 12">
    <name type="scientific">Dipteronia sinensis</name>
    <dbReference type="NCBI Taxonomy" id="43782"/>
    <lineage>
        <taxon>Eukaryota</taxon>
        <taxon>Viridiplantae</taxon>
        <taxon>Streptophyta</taxon>
        <taxon>Embryophyta</taxon>
        <taxon>Tracheophyta</taxon>
        <taxon>Spermatophyta</taxon>
        <taxon>Magnoliopsida</taxon>
        <taxon>eudicotyledons</taxon>
        <taxon>Gunneridae</taxon>
        <taxon>Pentapetalae</taxon>
        <taxon>rosids</taxon>
        <taxon>malvids</taxon>
        <taxon>Sapindales</taxon>
        <taxon>Sapindaceae</taxon>
        <taxon>Hippocastanoideae</taxon>
        <taxon>Acereae</taxon>
        <taxon>Dipteronia</taxon>
    </lineage>
</organism>
<dbReference type="GO" id="GO:0004523">
    <property type="term" value="F:RNA-DNA hybrid ribonuclease activity"/>
    <property type="evidence" value="ECO:0007669"/>
    <property type="project" value="InterPro"/>
</dbReference>
<sequence>MAWNTPEIGVLGCMEFDMNNNHQIGVLQPGMITDFSDFPSRFRVHIMTKGYDMKPGTNNLWIMIGYIGKTTNTEKVLTKLDLAQNLMILTQKGIPFVTAPRISSERRQDLQLGSSEEQTTVKDPKLQRVIDYAHITLIFGSDPLKHWEKDKLLANINIIKPDLHIRTKEFPYTPEDVKEFDTQISELLQQHLISKSNAPHRSAAFMVRNHAEQIRGKARMVINYKRLNDNTYTDAYDIPTKELLMLRISNAKYFSKFDCKSGFWQVKLDSDSSIPWTTFSCSKGLFQWNVMPFGLKNAPGIFQRKMDGLFNRKPFLDFCLVYIDDILVFSDNRESHEKHLMQVITQFINHGLVINPKKMVLLQSRIEFLGLTISRGNVSLQPHISKSILDMPDKFQTVKELRSFLGKLNYARNFIPNLAREISSLHSKTSPKGNFTFNTEDVKTVRAIKDKVRLLKPLALPGPSDYIVVQTDGSKLGWGAILLAKDNIHSPVSNERICGYASGKYSQKDVRLTSLDYELIAVINALHKFRIHLFKPFTVRTDCQAIVELYNKQNERKISSRRWTNFLDCVAGSGYQATFEHIKGSNNTVADTLSRIIIDGNGGIEENYPSPIMLSYLQFLDSPHTDTSVIEEAKSFGHQDLTDFSQFLGYKMSLASYNNGNQRVMPCMPLDSYDLHESFDFV</sequence>
<keyword evidence="4" id="KW-0540">Nuclease</keyword>
<dbReference type="InterPro" id="IPR002156">
    <property type="entry name" value="RNaseH_domain"/>
</dbReference>
<evidence type="ECO:0000256" key="4">
    <source>
        <dbReference type="ARBA" id="ARBA00022722"/>
    </source>
</evidence>
<dbReference type="InterPro" id="IPR036397">
    <property type="entry name" value="RNaseH_sf"/>
</dbReference>
<dbReference type="PROSITE" id="PS50879">
    <property type="entry name" value="RNASE_H_1"/>
    <property type="match status" value="1"/>
</dbReference>
<dbReference type="PANTHER" id="PTHR33064">
    <property type="entry name" value="POL PROTEIN"/>
    <property type="match status" value="1"/>
</dbReference>